<comment type="caution">
    <text evidence="1">The sequence shown here is derived from an EMBL/GenBank/DDBJ whole genome shotgun (WGS) entry which is preliminary data.</text>
</comment>
<dbReference type="Proteomes" id="UP000017174">
    <property type="component" value="Unassembled WGS sequence"/>
</dbReference>
<sequence>MINSTFYCTPVVVTLARRDQYSDHHSGLLVAVVLPTAHK</sequence>
<protein>
    <submittedName>
        <fullName evidence="1">Uncharacterized protein</fullName>
    </submittedName>
</protein>
<accession>U7V308</accession>
<dbReference type="AlphaFoldDB" id="U7V308"/>
<gene>
    <name evidence="1" type="ORF">HMPREF0742_01518</name>
</gene>
<proteinExistence type="predicted"/>
<reference evidence="1 2" key="1">
    <citation type="submission" date="2013-08" db="EMBL/GenBank/DDBJ databases">
        <authorList>
            <person name="Weinstock G."/>
            <person name="Sodergren E."/>
            <person name="Wylie T."/>
            <person name="Fulton L."/>
            <person name="Fulton R."/>
            <person name="Fronick C."/>
            <person name="O'Laughlin M."/>
            <person name="Godfrey J."/>
            <person name="Miner T."/>
            <person name="Herter B."/>
            <person name="Appelbaum E."/>
            <person name="Cordes M."/>
            <person name="Lek S."/>
            <person name="Wollam A."/>
            <person name="Pepin K.H."/>
            <person name="Palsikar V.B."/>
            <person name="Mitreva M."/>
            <person name="Wilson R.K."/>
        </authorList>
    </citation>
    <scope>NUCLEOTIDE SEQUENCE [LARGE SCALE GENOMIC DNA]</scope>
    <source>
        <strain evidence="1 2">F0184</strain>
    </source>
</reference>
<dbReference type="EMBL" id="AXZG01000043">
    <property type="protein sequence ID" value="ERT65906.1"/>
    <property type="molecule type" value="Genomic_DNA"/>
</dbReference>
<evidence type="ECO:0000313" key="2">
    <source>
        <dbReference type="Proteomes" id="UP000017174"/>
    </source>
</evidence>
<organism evidence="1 2">
    <name type="scientific">Rothia aeria F0184</name>
    <dbReference type="NCBI Taxonomy" id="888019"/>
    <lineage>
        <taxon>Bacteria</taxon>
        <taxon>Bacillati</taxon>
        <taxon>Actinomycetota</taxon>
        <taxon>Actinomycetes</taxon>
        <taxon>Micrococcales</taxon>
        <taxon>Micrococcaceae</taxon>
        <taxon>Rothia</taxon>
    </lineage>
</organism>
<name>U7V308_9MICC</name>
<evidence type="ECO:0000313" key="1">
    <source>
        <dbReference type="EMBL" id="ERT65906.1"/>
    </source>
</evidence>
<dbReference type="HOGENOM" id="CLU_3316375_0_0_11"/>